<evidence type="ECO:0000313" key="2">
    <source>
        <dbReference type="EMBL" id="CAJ0600734.1"/>
    </source>
</evidence>
<dbReference type="SUPFAM" id="SSF52540">
    <property type="entry name" value="P-loop containing nucleoside triphosphate hydrolases"/>
    <property type="match status" value="1"/>
</dbReference>
<dbReference type="InterPro" id="IPR050052">
    <property type="entry name" value="ATP-dep_Clp_protease_ClpX"/>
</dbReference>
<evidence type="ECO:0000259" key="1">
    <source>
        <dbReference type="Pfam" id="PF07728"/>
    </source>
</evidence>
<dbReference type="Proteomes" id="UP001176961">
    <property type="component" value="Unassembled WGS sequence"/>
</dbReference>
<keyword evidence="3" id="KW-1185">Reference proteome</keyword>
<dbReference type="Gene3D" id="3.40.50.300">
    <property type="entry name" value="P-loop containing nucleotide triphosphate hydrolases"/>
    <property type="match status" value="1"/>
</dbReference>
<dbReference type="GO" id="GO:0016887">
    <property type="term" value="F:ATP hydrolysis activity"/>
    <property type="evidence" value="ECO:0007669"/>
    <property type="project" value="InterPro"/>
</dbReference>
<comment type="caution">
    <text evidence="2">The sequence shown here is derived from an EMBL/GenBank/DDBJ whole genome shotgun (WGS) entry which is preliminary data.</text>
</comment>
<sequence length="114" mass="12790">MEIAWEHMKRTKEELTQLYVDITGLKDMLDEYVIGQDRAKKVLSTVVHNHISIVNKKRAGYEEFNEVSKSSMILVGPSGSGKSELIKRLANSINVPFVIEDITKFSSTGFVGCI</sequence>
<organism evidence="2 3">
    <name type="scientific">Cylicocyclus nassatus</name>
    <name type="common">Nematode worm</name>
    <dbReference type="NCBI Taxonomy" id="53992"/>
    <lineage>
        <taxon>Eukaryota</taxon>
        <taxon>Metazoa</taxon>
        <taxon>Ecdysozoa</taxon>
        <taxon>Nematoda</taxon>
        <taxon>Chromadorea</taxon>
        <taxon>Rhabditida</taxon>
        <taxon>Rhabditina</taxon>
        <taxon>Rhabditomorpha</taxon>
        <taxon>Strongyloidea</taxon>
        <taxon>Strongylidae</taxon>
        <taxon>Cylicocyclus</taxon>
    </lineage>
</organism>
<proteinExistence type="predicted"/>
<accession>A0AA36GZ28</accession>
<name>A0AA36GZ28_CYLNA</name>
<dbReference type="InterPro" id="IPR027417">
    <property type="entry name" value="P-loop_NTPase"/>
</dbReference>
<evidence type="ECO:0000313" key="3">
    <source>
        <dbReference type="Proteomes" id="UP001176961"/>
    </source>
</evidence>
<dbReference type="Pfam" id="PF07728">
    <property type="entry name" value="AAA_5"/>
    <property type="match status" value="1"/>
</dbReference>
<dbReference type="GO" id="GO:0005524">
    <property type="term" value="F:ATP binding"/>
    <property type="evidence" value="ECO:0007669"/>
    <property type="project" value="InterPro"/>
</dbReference>
<dbReference type="PANTHER" id="PTHR48102">
    <property type="entry name" value="ATP-DEPENDENT CLP PROTEASE ATP-BINDING SUBUNIT CLPX-LIKE, MITOCHONDRIAL-RELATED"/>
    <property type="match status" value="1"/>
</dbReference>
<reference evidence="2" key="1">
    <citation type="submission" date="2023-07" db="EMBL/GenBank/DDBJ databases">
        <authorList>
            <consortium name="CYATHOMIX"/>
        </authorList>
    </citation>
    <scope>NUCLEOTIDE SEQUENCE</scope>
    <source>
        <strain evidence="2">N/A</strain>
    </source>
</reference>
<dbReference type="AlphaFoldDB" id="A0AA36GZ28"/>
<dbReference type="InterPro" id="IPR011704">
    <property type="entry name" value="ATPase_dyneun-rel_AAA"/>
</dbReference>
<gene>
    <name evidence="2" type="ORF">CYNAS_LOCUS12717</name>
</gene>
<dbReference type="PANTHER" id="PTHR48102:SF7">
    <property type="entry name" value="ATP-DEPENDENT CLP PROTEASE ATP-BINDING SUBUNIT CLPX-LIKE, MITOCHONDRIAL"/>
    <property type="match status" value="1"/>
</dbReference>
<dbReference type="GO" id="GO:0051603">
    <property type="term" value="P:proteolysis involved in protein catabolic process"/>
    <property type="evidence" value="ECO:0007669"/>
    <property type="project" value="TreeGrafter"/>
</dbReference>
<dbReference type="EMBL" id="CATQJL010000271">
    <property type="protein sequence ID" value="CAJ0600734.1"/>
    <property type="molecule type" value="Genomic_DNA"/>
</dbReference>
<protein>
    <recommendedName>
        <fullName evidence="1">ATPase dynein-related AAA domain-containing protein</fullName>
    </recommendedName>
</protein>
<feature type="domain" description="ATPase dynein-related AAA" evidence="1">
    <location>
        <begin position="72"/>
        <end position="106"/>
    </location>
</feature>